<dbReference type="PANTHER" id="PTHR12736">
    <property type="entry name" value="LANC-LIKE PROTEIN"/>
    <property type="match status" value="1"/>
</dbReference>
<dbReference type="SUPFAM" id="SSF158745">
    <property type="entry name" value="LanC-like"/>
    <property type="match status" value="1"/>
</dbReference>
<organism evidence="2 3">
    <name type="scientific">Lachnellula willkommii</name>
    <dbReference type="NCBI Taxonomy" id="215461"/>
    <lineage>
        <taxon>Eukaryota</taxon>
        <taxon>Fungi</taxon>
        <taxon>Dikarya</taxon>
        <taxon>Ascomycota</taxon>
        <taxon>Pezizomycotina</taxon>
        <taxon>Leotiomycetes</taxon>
        <taxon>Helotiales</taxon>
        <taxon>Lachnaceae</taxon>
        <taxon>Lachnellula</taxon>
    </lineage>
</organism>
<dbReference type="PANTHER" id="PTHR12736:SF7">
    <property type="entry name" value="LANC-LIKE PROTEIN 3"/>
    <property type="match status" value="1"/>
</dbReference>
<name>A0A559M407_9HELO</name>
<protein>
    <submittedName>
        <fullName evidence="2">LanC-like protein-like protein</fullName>
    </submittedName>
</protein>
<dbReference type="PRINTS" id="PR01950">
    <property type="entry name" value="LANCSUPER"/>
</dbReference>
<dbReference type="GO" id="GO:0031179">
    <property type="term" value="P:peptide modification"/>
    <property type="evidence" value="ECO:0007669"/>
    <property type="project" value="InterPro"/>
</dbReference>
<keyword evidence="1" id="KW-0862">Zinc</keyword>
<dbReference type="Pfam" id="PF05147">
    <property type="entry name" value="LANC_like"/>
    <property type="match status" value="1"/>
</dbReference>
<keyword evidence="1" id="KW-0479">Metal-binding</keyword>
<evidence type="ECO:0000256" key="1">
    <source>
        <dbReference type="PIRSR" id="PIRSR607822-1"/>
    </source>
</evidence>
<keyword evidence="3" id="KW-1185">Reference proteome</keyword>
<comment type="caution">
    <text evidence="2">The sequence shown here is derived from an EMBL/GenBank/DDBJ whole genome shotgun (WGS) entry which is preliminary data.</text>
</comment>
<gene>
    <name evidence="2" type="ORF">LAWI1_G005413</name>
</gene>
<accession>A0A559M407</accession>
<dbReference type="InterPro" id="IPR012341">
    <property type="entry name" value="6hp_glycosidase-like_sf"/>
</dbReference>
<feature type="binding site" evidence="1">
    <location>
        <position position="260"/>
    </location>
    <ligand>
        <name>Zn(2+)</name>
        <dbReference type="ChEBI" id="CHEBI:29105"/>
    </ligand>
</feature>
<dbReference type="AlphaFoldDB" id="A0A559M407"/>
<dbReference type="Proteomes" id="UP000315522">
    <property type="component" value="Unassembled WGS sequence"/>
</dbReference>
<feature type="binding site" evidence="1">
    <location>
        <position position="309"/>
    </location>
    <ligand>
        <name>Zn(2+)</name>
        <dbReference type="ChEBI" id="CHEBI:29105"/>
    </ligand>
</feature>
<dbReference type="EMBL" id="QGML01002207">
    <property type="protein sequence ID" value="TVY87711.1"/>
    <property type="molecule type" value="Genomic_DNA"/>
</dbReference>
<dbReference type="CDD" id="cd04794">
    <property type="entry name" value="euk_LANCL"/>
    <property type="match status" value="1"/>
</dbReference>
<dbReference type="InterPro" id="IPR007822">
    <property type="entry name" value="LANC-like"/>
</dbReference>
<dbReference type="GO" id="GO:0046872">
    <property type="term" value="F:metal ion binding"/>
    <property type="evidence" value="ECO:0007669"/>
    <property type="project" value="UniProtKB-KW"/>
</dbReference>
<evidence type="ECO:0000313" key="2">
    <source>
        <dbReference type="EMBL" id="TVY87711.1"/>
    </source>
</evidence>
<evidence type="ECO:0000313" key="3">
    <source>
        <dbReference type="Proteomes" id="UP000315522"/>
    </source>
</evidence>
<dbReference type="Gene3D" id="1.50.10.10">
    <property type="match status" value="1"/>
</dbReference>
<dbReference type="GO" id="GO:0005975">
    <property type="term" value="P:carbohydrate metabolic process"/>
    <property type="evidence" value="ECO:0007669"/>
    <property type="project" value="InterPro"/>
</dbReference>
<feature type="binding site" evidence="1">
    <location>
        <position position="308"/>
    </location>
    <ligand>
        <name>Zn(2+)</name>
        <dbReference type="ChEBI" id="CHEBI:29105"/>
    </ligand>
</feature>
<sequence>MAVNPSQAPKAGKRFFINEAPPLLQLENPKACLIQSTTRLVRDCPPTLPWPSPFRGEVYRGLFIGPTSIAYFFLTLSAKHPDLEIEGKRPAYWCKAYLELGQDSVPPVFDVSCGITNEYLASNALKACLYHDEKYAQKVLQALQSLETDATYCEWLKGRAGALYILRVMRKWLPDLATTINTVITSLIEAVIPQQPWVWGGRQYLGTVHGEIGILTQIVLSDPSYAPKLQSKLLELLALQGEEGNWPVIEGKEIGLIQFCHGAPGFVLSLLATRSHFPTLHTAIDAAVARARNLIWEKGLLTKEPNICHGILGNGLALDARQREHFFCLATPDRIQEGLADGAFEKDWEPFGVLWGEAGRAWAWMEIWDGSEGKCLLYTDV</sequence>
<proteinExistence type="predicted"/>
<reference evidence="2 3" key="1">
    <citation type="submission" date="2018-05" db="EMBL/GenBank/DDBJ databases">
        <title>Genome sequencing and assembly of the regulated plant pathogen Lachnellula willkommii and related sister species for the development of diagnostic species identification markers.</title>
        <authorList>
            <person name="Giroux E."/>
            <person name="Bilodeau G."/>
        </authorList>
    </citation>
    <scope>NUCLEOTIDE SEQUENCE [LARGE SCALE GENOMIC DNA]</scope>
    <source>
        <strain evidence="2 3">CBS 172.35</strain>
    </source>
</reference>
<dbReference type="GO" id="GO:0005886">
    <property type="term" value="C:plasma membrane"/>
    <property type="evidence" value="ECO:0007669"/>
    <property type="project" value="TreeGrafter"/>
</dbReference>
<dbReference type="SMART" id="SM01260">
    <property type="entry name" value="LANC_like"/>
    <property type="match status" value="1"/>
</dbReference>